<dbReference type="PROSITE" id="PS00211">
    <property type="entry name" value="ABC_TRANSPORTER_1"/>
    <property type="match status" value="1"/>
</dbReference>
<dbReference type="InterPro" id="IPR017871">
    <property type="entry name" value="ABC_transporter-like_CS"/>
</dbReference>
<evidence type="ECO:0000256" key="8">
    <source>
        <dbReference type="ARBA" id="ARBA00024359"/>
    </source>
</evidence>
<dbReference type="GO" id="GO:0098796">
    <property type="term" value="C:membrane protein complex"/>
    <property type="evidence" value="ECO:0007669"/>
    <property type="project" value="UniProtKB-ARBA"/>
</dbReference>
<evidence type="ECO:0000313" key="12">
    <source>
        <dbReference type="EMBL" id="SFJ52840.1"/>
    </source>
</evidence>
<accession>A0A1I3S391</accession>
<evidence type="ECO:0000256" key="5">
    <source>
        <dbReference type="ARBA" id="ARBA00022741"/>
    </source>
</evidence>
<gene>
    <name evidence="12" type="ORF">SAMN04487936_102508</name>
</gene>
<comment type="similarity">
    <text evidence="8">Belongs to the ABC transporter superfamily. HrtA family.</text>
</comment>
<comment type="function">
    <text evidence="10">Part of the ABC transporter complex hrt involved in hemin import. Responsible for energy coupling to the transport system.</text>
</comment>
<reference evidence="13" key="1">
    <citation type="submission" date="2016-10" db="EMBL/GenBank/DDBJ databases">
        <authorList>
            <person name="Varghese N."/>
            <person name="Submissions S."/>
        </authorList>
    </citation>
    <scope>NUCLEOTIDE SEQUENCE [LARGE SCALE GENOMIC DNA]</scope>
    <source>
        <strain evidence="13">CGMCC 1.3704</strain>
    </source>
</reference>
<dbReference type="InterPro" id="IPR015854">
    <property type="entry name" value="ABC_transpr_LolD-like"/>
</dbReference>
<organism evidence="12 13">
    <name type="scientific">Halobacillus dabanensis</name>
    <dbReference type="NCBI Taxonomy" id="240302"/>
    <lineage>
        <taxon>Bacteria</taxon>
        <taxon>Bacillati</taxon>
        <taxon>Bacillota</taxon>
        <taxon>Bacilli</taxon>
        <taxon>Bacillales</taxon>
        <taxon>Bacillaceae</taxon>
        <taxon>Halobacillus</taxon>
    </lineage>
</organism>
<protein>
    <recommendedName>
        <fullName evidence="9">Putative hemin import ATP-binding protein HrtA</fullName>
    </recommendedName>
</protein>
<dbReference type="Gene3D" id="3.40.50.300">
    <property type="entry name" value="P-loop containing nucleotide triphosphate hydrolases"/>
    <property type="match status" value="1"/>
</dbReference>
<name>A0A1I3S391_HALDA</name>
<keyword evidence="13" id="KW-1185">Reference proteome</keyword>
<comment type="subcellular location">
    <subcellularLocation>
        <location evidence="1">Cell membrane</location>
        <topology evidence="1">Peripheral membrane protein</topology>
    </subcellularLocation>
</comment>
<dbReference type="InterPro" id="IPR017911">
    <property type="entry name" value="MacB-like_ATP-bd"/>
</dbReference>
<sequence>MIMSEEILTLQHLSKFFPDGDRTITVLDDISLSMKEGEFVAIVGPSGSGKSTLLSIIGALLTPTKGKVILDGKDISAFKPAQLTATRASNIGFIFQSPNLIPYLTIKDQLLLIGKINNINKKANRNKMNELVRELGLEHRVNNYPSSLSGGEKQRVAIGRAFMNDPKIILADEPTASLDTERGRTVVEKIAYEVKTRRKAAIMVTHDERMLGVCDRVLHMEDGKLIEDNQAEKKNHPTPAQT</sequence>
<dbReference type="GO" id="GO:0016887">
    <property type="term" value="F:ATP hydrolysis activity"/>
    <property type="evidence" value="ECO:0007669"/>
    <property type="project" value="InterPro"/>
</dbReference>
<proteinExistence type="inferred from homology"/>
<evidence type="ECO:0000256" key="3">
    <source>
        <dbReference type="ARBA" id="ARBA00022448"/>
    </source>
</evidence>
<dbReference type="InterPro" id="IPR003593">
    <property type="entry name" value="AAA+_ATPase"/>
</dbReference>
<dbReference type="Pfam" id="PF00005">
    <property type="entry name" value="ABC_tran"/>
    <property type="match status" value="1"/>
</dbReference>
<dbReference type="PROSITE" id="PS50893">
    <property type="entry name" value="ABC_TRANSPORTER_2"/>
    <property type="match status" value="1"/>
</dbReference>
<dbReference type="SUPFAM" id="SSF52540">
    <property type="entry name" value="P-loop containing nucleoside triphosphate hydrolases"/>
    <property type="match status" value="1"/>
</dbReference>
<evidence type="ECO:0000259" key="11">
    <source>
        <dbReference type="PROSITE" id="PS50893"/>
    </source>
</evidence>
<evidence type="ECO:0000256" key="7">
    <source>
        <dbReference type="ARBA" id="ARBA00023136"/>
    </source>
</evidence>
<keyword evidence="7" id="KW-0472">Membrane</keyword>
<dbReference type="PANTHER" id="PTHR24220:SF666">
    <property type="entry name" value="HEMIN IMPORT ATP-BINDING PROTEIN HRTA-RELATED"/>
    <property type="match status" value="1"/>
</dbReference>
<dbReference type="PANTHER" id="PTHR24220">
    <property type="entry name" value="IMPORT ATP-BINDING PROTEIN"/>
    <property type="match status" value="1"/>
</dbReference>
<dbReference type="AlphaFoldDB" id="A0A1I3S391"/>
<keyword evidence="5" id="KW-0547">Nucleotide-binding</keyword>
<evidence type="ECO:0000256" key="4">
    <source>
        <dbReference type="ARBA" id="ARBA00022475"/>
    </source>
</evidence>
<comment type="subunit">
    <text evidence="2">The complex is composed of two ATP-binding proteins (HrtA), two transmembrane proteins (HrtB) and a solute-binding protein.</text>
</comment>
<dbReference type="SMART" id="SM00382">
    <property type="entry name" value="AAA"/>
    <property type="match status" value="1"/>
</dbReference>
<dbReference type="InterPro" id="IPR003439">
    <property type="entry name" value="ABC_transporter-like_ATP-bd"/>
</dbReference>
<dbReference type="FunFam" id="3.40.50.300:FF:000032">
    <property type="entry name" value="Export ABC transporter ATP-binding protein"/>
    <property type="match status" value="1"/>
</dbReference>
<evidence type="ECO:0000256" key="6">
    <source>
        <dbReference type="ARBA" id="ARBA00022840"/>
    </source>
</evidence>
<dbReference type="GO" id="GO:0005886">
    <property type="term" value="C:plasma membrane"/>
    <property type="evidence" value="ECO:0007669"/>
    <property type="project" value="UniProtKB-SubCell"/>
</dbReference>
<keyword evidence="6 12" id="KW-0067">ATP-binding</keyword>
<evidence type="ECO:0000256" key="10">
    <source>
        <dbReference type="ARBA" id="ARBA00024721"/>
    </source>
</evidence>
<dbReference type="InterPro" id="IPR027417">
    <property type="entry name" value="P-loop_NTPase"/>
</dbReference>
<dbReference type="GO" id="GO:0005524">
    <property type="term" value="F:ATP binding"/>
    <property type="evidence" value="ECO:0007669"/>
    <property type="project" value="UniProtKB-KW"/>
</dbReference>
<keyword evidence="3" id="KW-0813">Transport</keyword>
<evidence type="ECO:0000256" key="1">
    <source>
        <dbReference type="ARBA" id="ARBA00004202"/>
    </source>
</evidence>
<feature type="domain" description="ABC transporter" evidence="11">
    <location>
        <begin position="8"/>
        <end position="242"/>
    </location>
</feature>
<evidence type="ECO:0000313" key="13">
    <source>
        <dbReference type="Proteomes" id="UP000183557"/>
    </source>
</evidence>
<evidence type="ECO:0000256" key="2">
    <source>
        <dbReference type="ARBA" id="ARBA00011131"/>
    </source>
</evidence>
<evidence type="ECO:0000256" key="9">
    <source>
        <dbReference type="ARBA" id="ARBA00024432"/>
    </source>
</evidence>
<dbReference type="CDD" id="cd03255">
    <property type="entry name" value="ABC_MJ0796_LolCDE_FtsE"/>
    <property type="match status" value="1"/>
</dbReference>
<dbReference type="EMBL" id="FOSB01000002">
    <property type="protein sequence ID" value="SFJ52840.1"/>
    <property type="molecule type" value="Genomic_DNA"/>
</dbReference>
<keyword evidence="4" id="KW-1003">Cell membrane</keyword>
<dbReference type="GO" id="GO:0022857">
    <property type="term" value="F:transmembrane transporter activity"/>
    <property type="evidence" value="ECO:0007669"/>
    <property type="project" value="UniProtKB-ARBA"/>
</dbReference>
<dbReference type="Proteomes" id="UP000183557">
    <property type="component" value="Unassembled WGS sequence"/>
</dbReference>